<comment type="caution">
    <text evidence="2">The sequence shown here is derived from an EMBL/GenBank/DDBJ whole genome shotgun (WGS) entry which is preliminary data.</text>
</comment>
<protein>
    <submittedName>
        <fullName evidence="2">Uncharacterized protein</fullName>
    </submittedName>
</protein>
<reference evidence="2" key="1">
    <citation type="journal article" date="2022" name="Int. J. Mol. Sci.">
        <title>Draft Genome of Tanacetum Coccineum: Genomic Comparison of Closely Related Tanacetum-Family Plants.</title>
        <authorList>
            <person name="Yamashiro T."/>
            <person name="Shiraishi A."/>
            <person name="Nakayama K."/>
            <person name="Satake H."/>
        </authorList>
    </citation>
    <scope>NUCLEOTIDE SEQUENCE</scope>
</reference>
<evidence type="ECO:0000313" key="2">
    <source>
        <dbReference type="EMBL" id="GJS92659.1"/>
    </source>
</evidence>
<dbReference type="PANTHER" id="PTHR33018">
    <property type="entry name" value="OS10G0338966 PROTEIN-RELATED"/>
    <property type="match status" value="1"/>
</dbReference>
<dbReference type="EMBL" id="BQNB010011598">
    <property type="protein sequence ID" value="GJS92659.1"/>
    <property type="molecule type" value="Genomic_DNA"/>
</dbReference>
<dbReference type="PANTHER" id="PTHR33018:SF34">
    <property type="entry name" value="OS02G0472350 PROTEIN"/>
    <property type="match status" value="1"/>
</dbReference>
<sequence>MWMKRRVNKDGEFTDDEIRSVGDKLKETEDKIKEGTLKVDHGTDAMTVVLGKEKGGYARGVGSGVTYKRYFDLPRSIQASDERITLLQSQLDNERWERQEKEQEIQKFSNKMSEIEGMVSKLMNQLAAQWQQLKTISTKLTPSDTF</sequence>
<organism evidence="2 3">
    <name type="scientific">Tanacetum coccineum</name>
    <dbReference type="NCBI Taxonomy" id="301880"/>
    <lineage>
        <taxon>Eukaryota</taxon>
        <taxon>Viridiplantae</taxon>
        <taxon>Streptophyta</taxon>
        <taxon>Embryophyta</taxon>
        <taxon>Tracheophyta</taxon>
        <taxon>Spermatophyta</taxon>
        <taxon>Magnoliopsida</taxon>
        <taxon>eudicotyledons</taxon>
        <taxon>Gunneridae</taxon>
        <taxon>Pentapetalae</taxon>
        <taxon>asterids</taxon>
        <taxon>campanulids</taxon>
        <taxon>Asterales</taxon>
        <taxon>Asteraceae</taxon>
        <taxon>Asteroideae</taxon>
        <taxon>Anthemideae</taxon>
        <taxon>Anthemidinae</taxon>
        <taxon>Tanacetum</taxon>
    </lineage>
</organism>
<dbReference type="Proteomes" id="UP001151760">
    <property type="component" value="Unassembled WGS sequence"/>
</dbReference>
<reference evidence="2" key="2">
    <citation type="submission" date="2022-01" db="EMBL/GenBank/DDBJ databases">
        <authorList>
            <person name="Yamashiro T."/>
            <person name="Shiraishi A."/>
            <person name="Satake H."/>
            <person name="Nakayama K."/>
        </authorList>
    </citation>
    <scope>NUCLEOTIDE SEQUENCE</scope>
</reference>
<keyword evidence="3" id="KW-1185">Reference proteome</keyword>
<keyword evidence="1" id="KW-0175">Coiled coil</keyword>
<gene>
    <name evidence="2" type="ORF">Tco_0799627</name>
</gene>
<feature type="coiled-coil region" evidence="1">
    <location>
        <begin position="84"/>
        <end position="125"/>
    </location>
</feature>
<proteinExistence type="predicted"/>
<evidence type="ECO:0000313" key="3">
    <source>
        <dbReference type="Proteomes" id="UP001151760"/>
    </source>
</evidence>
<evidence type="ECO:0000256" key="1">
    <source>
        <dbReference type="SAM" id="Coils"/>
    </source>
</evidence>
<accession>A0ABQ4ZQV3</accession>
<name>A0ABQ4ZQV3_9ASTR</name>